<feature type="compositionally biased region" description="Polar residues" evidence="5">
    <location>
        <begin position="1014"/>
        <end position="1033"/>
    </location>
</feature>
<feature type="compositionally biased region" description="Polar residues" evidence="5">
    <location>
        <begin position="854"/>
        <end position="876"/>
    </location>
</feature>
<proteinExistence type="predicted"/>
<evidence type="ECO:0000256" key="3">
    <source>
        <dbReference type="ARBA" id="ARBA00022833"/>
    </source>
</evidence>
<feature type="compositionally biased region" description="Polar residues" evidence="5">
    <location>
        <begin position="412"/>
        <end position="434"/>
    </location>
</feature>
<keyword evidence="2 4" id="KW-0863">Zinc-finger</keyword>
<feature type="compositionally biased region" description="Polar residues" evidence="5">
    <location>
        <begin position="1631"/>
        <end position="1643"/>
    </location>
</feature>
<feature type="region of interest" description="Disordered" evidence="5">
    <location>
        <begin position="661"/>
        <end position="876"/>
    </location>
</feature>
<evidence type="ECO:0000313" key="7">
    <source>
        <dbReference type="EMBL" id="CAH3120849.1"/>
    </source>
</evidence>
<protein>
    <recommendedName>
        <fullName evidence="6">DBF4-type domain-containing protein</fullName>
    </recommendedName>
</protein>
<organism evidence="7 8">
    <name type="scientific">Porites lobata</name>
    <dbReference type="NCBI Taxonomy" id="104759"/>
    <lineage>
        <taxon>Eukaryota</taxon>
        <taxon>Metazoa</taxon>
        <taxon>Cnidaria</taxon>
        <taxon>Anthozoa</taxon>
        <taxon>Hexacorallia</taxon>
        <taxon>Scleractinia</taxon>
        <taxon>Fungiina</taxon>
        <taxon>Poritidae</taxon>
        <taxon>Porites</taxon>
    </lineage>
</organism>
<feature type="region of interest" description="Disordered" evidence="5">
    <location>
        <begin position="272"/>
        <end position="294"/>
    </location>
</feature>
<evidence type="ECO:0000256" key="4">
    <source>
        <dbReference type="PROSITE-ProRule" id="PRU00600"/>
    </source>
</evidence>
<feature type="compositionally biased region" description="Low complexity" evidence="5">
    <location>
        <begin position="913"/>
        <end position="923"/>
    </location>
</feature>
<feature type="domain" description="DBF4-type" evidence="6">
    <location>
        <begin position="296"/>
        <end position="345"/>
    </location>
</feature>
<reference evidence="7 8" key="1">
    <citation type="submission" date="2022-05" db="EMBL/GenBank/DDBJ databases">
        <authorList>
            <consortium name="Genoscope - CEA"/>
            <person name="William W."/>
        </authorList>
    </citation>
    <scope>NUCLEOTIDE SEQUENCE [LARGE SCALE GENOMIC DNA]</scope>
</reference>
<evidence type="ECO:0000313" key="8">
    <source>
        <dbReference type="Proteomes" id="UP001159405"/>
    </source>
</evidence>
<feature type="region of interest" description="Disordered" evidence="5">
    <location>
        <begin position="1002"/>
        <end position="1194"/>
    </location>
</feature>
<feature type="compositionally biased region" description="Polar residues" evidence="5">
    <location>
        <begin position="517"/>
        <end position="545"/>
    </location>
</feature>
<feature type="region of interest" description="Disordered" evidence="5">
    <location>
        <begin position="1585"/>
        <end position="1678"/>
    </location>
</feature>
<feature type="compositionally biased region" description="Low complexity" evidence="5">
    <location>
        <begin position="1593"/>
        <end position="1603"/>
    </location>
</feature>
<gene>
    <name evidence="7" type="ORF">PLOB_00028315</name>
</gene>
<feature type="region of interest" description="Disordered" evidence="5">
    <location>
        <begin position="357"/>
        <end position="596"/>
    </location>
</feature>
<feature type="compositionally biased region" description="Basic and acidic residues" evidence="5">
    <location>
        <begin position="273"/>
        <end position="285"/>
    </location>
</feature>
<dbReference type="Proteomes" id="UP001159405">
    <property type="component" value="Unassembled WGS sequence"/>
</dbReference>
<dbReference type="PROSITE" id="PS51265">
    <property type="entry name" value="ZF_DBF4"/>
    <property type="match status" value="1"/>
</dbReference>
<evidence type="ECO:0000256" key="5">
    <source>
        <dbReference type="SAM" id="MobiDB-lite"/>
    </source>
</evidence>
<dbReference type="InterPro" id="IPR051590">
    <property type="entry name" value="Replication_Regulatory_Kinase"/>
</dbReference>
<dbReference type="EMBL" id="CALNXK010000035">
    <property type="protein sequence ID" value="CAH3120849.1"/>
    <property type="molecule type" value="Genomic_DNA"/>
</dbReference>
<feature type="compositionally biased region" description="Low complexity" evidence="5">
    <location>
        <begin position="1650"/>
        <end position="1662"/>
    </location>
</feature>
<feature type="compositionally biased region" description="Low complexity" evidence="5">
    <location>
        <begin position="107"/>
        <end position="118"/>
    </location>
</feature>
<feature type="compositionally biased region" description="Basic and acidic residues" evidence="5">
    <location>
        <begin position="752"/>
        <end position="780"/>
    </location>
</feature>
<dbReference type="Pfam" id="PF07535">
    <property type="entry name" value="zf-DBF"/>
    <property type="match status" value="1"/>
</dbReference>
<evidence type="ECO:0000256" key="2">
    <source>
        <dbReference type="ARBA" id="ARBA00022771"/>
    </source>
</evidence>
<evidence type="ECO:0000259" key="6">
    <source>
        <dbReference type="PROSITE" id="PS51265"/>
    </source>
</evidence>
<feature type="region of interest" description="Disordered" evidence="5">
    <location>
        <begin position="911"/>
        <end position="979"/>
    </location>
</feature>
<sequence>MSSNRRASFPVNVLRRSPRRRTKTPSVNELPKKCKISPRGKRKLEFQHEKPLKGRTYYLDLPGYRKLNSLQTRVKELGGVVEEFLSKDISCVVTNRKDVETGCSPRSNSTPSPILSIPSPFPGNTKSSSAKGFAVPSPLSADSASAEQPGPHPPKHNIRGKALAAQAALTCKHGTSNVIANARNWGVEIVSLEEMLETLEQFGSIVKKPSSSKPLVTGRVPKQSVKPKVRKLRAPFIKVEDHSRCYKPLVHELKEWPKIYFDSPLGSCPFDPPKVDVENDHEGRDKTKRNQVKEDKHKKKGFCECCCVHYEDLDLHLQSDRHQSFARDPSNYRSLDELIKKGPSLQDFLEKMLLKHEQKQKEQQAKKTRNELTTAEKSVVENENKTPTKHNTPDISPDSQTPADHTPDKNNECYTPTNPSPRNTNRCQTFTNHSSPEKKSSDDDTPARVLRSGSAKSDTSIAEKRSSRSSPRTTNALKEKKNEELCTTEQKFVKTKGLNLDKSGNKSPKKRARPAKTPSTLSSPVAGRSNSDEPASGVQEEQNSHVPAKTTLKKKSPNRENQADAAEACLKTQTRQSDSSGDSSSKENQDPDAPVDYSVETADYEEHMGRSMLRSKTILDDHQLHLNGDYVEHESRVEAKTVEEGELNQDVEMACSKKSSLRSATKLSPAHELTNISLPATDEEITNAEAQKQSPEIPSGCSAEKMSPARELRNLKSPTEMEEGNSLELEKGSPRRRSLRSALKVSPTGKLKSSESLKEKEKHQSPIKDDCGQEREKSRTETLSSFSKMSPAKDLKITESPTREEERSAEVVEKGSLRRSSLRSDTKFRPFDGLKSPKSPKSVEETSVVEENLQRTTRSRTQFSSKTSSQSLGDSTILSTTKASKMSLNDSTVENTFSSTQMTDGSNFAEITESSVSSQVAEVSTDKEKPAFNADKRQTNPRIQENVSARDTFPLRGGKTVAYKSQSDSQSPQFRSCGPEVVTHVKVQLQDCRRMCVGRNRPVLERQSDESETESIQWSSEENYSQTKDMPNNGTSSGEEGEEISSTPTLDPCPSSPSSEKSGYSDERGGYSLRKRAERQQEEKTGVTRRTRSNYKISSEELQKAGTVARERRKTVPFPYTSVRTKSPKQRCNSLRTLGNSTPEKKKVKKSKAMKNPLNESPQRKVPRKEPSSESESNVSSESPRSGPIREARDRLTPLAVCNLSTASFDRENTEALSLLSETTASFGNLSTVAICGTPRHSNPADLKRVGHCPKTGETLLSETELLKQEGSQSATFLDKDRPMEPKFSRLFDSDDEPEDFYGFPVPQFDRSFSSEGDLSYKINSIVESMSQVDEGQGTIDDVENVTIQKDDTETEISENEQENGTKTIDEREIIRQERIYEKVVEPRTSKVYERKVTRKRKSVSPIESVIADLERVQSYSRCEGQRVGGFSADDSSFVEDVDEDDDVFSAVSDSSEGEEDEVSSPLSITSWRKKRKSEDLQPEINRPAKRRRPQERWSELSLAESSVRSSMSETPVKSKPGVGQIRKKIGNKQPSGLKSKLDEMLEKGNKKRVKSLSSISEFYDIDEPVFQTLEERVKLRRLRKISRKARESSSSSEQNQNIDTPRKSEAKTKPSTPKQDTSQKEVMRLQTASPRTDSSSKAKSVAPLRSSSRLNRAKSSSGVSESPLTALSGKPRRSTWIDDLSAFASPPLELPGVRRKRFRCSTPASADHPKHSLRLRVRDKVESRNAKQKDPFAFDE</sequence>
<dbReference type="InterPro" id="IPR038545">
    <property type="entry name" value="Znf_DBF_sf"/>
</dbReference>
<feature type="compositionally biased region" description="Basic and acidic residues" evidence="5">
    <location>
        <begin position="924"/>
        <end position="938"/>
    </location>
</feature>
<keyword evidence="1" id="KW-0479">Metal-binding</keyword>
<feature type="compositionally biased region" description="Acidic residues" evidence="5">
    <location>
        <begin position="1437"/>
        <end position="1448"/>
    </location>
</feature>
<dbReference type="SMART" id="SM00586">
    <property type="entry name" value="ZnF_DBF"/>
    <property type="match status" value="1"/>
</dbReference>
<feature type="compositionally biased region" description="Low complexity" evidence="5">
    <location>
        <begin position="1174"/>
        <end position="1187"/>
    </location>
</feature>
<dbReference type="PANTHER" id="PTHR15375">
    <property type="entry name" value="ACTIVATOR OF S-PHASE KINASE-RELATED"/>
    <property type="match status" value="1"/>
</dbReference>
<dbReference type="InterPro" id="IPR006572">
    <property type="entry name" value="Znf_DBF"/>
</dbReference>
<accession>A0ABN8NSR9</accession>
<feature type="compositionally biased region" description="Polar residues" evidence="5">
    <location>
        <begin position="940"/>
        <end position="949"/>
    </location>
</feature>
<feature type="region of interest" description="Disordered" evidence="5">
    <location>
        <begin position="1424"/>
        <end position="1543"/>
    </location>
</feature>
<dbReference type="PANTHER" id="PTHR15375:SF26">
    <property type="entry name" value="PROTEIN CHIFFON"/>
    <property type="match status" value="1"/>
</dbReference>
<evidence type="ECO:0000256" key="1">
    <source>
        <dbReference type="ARBA" id="ARBA00022723"/>
    </source>
</evidence>
<feature type="region of interest" description="Disordered" evidence="5">
    <location>
        <begin position="1705"/>
        <end position="1741"/>
    </location>
</feature>
<feature type="region of interest" description="Disordered" evidence="5">
    <location>
        <begin position="99"/>
        <end position="157"/>
    </location>
</feature>
<feature type="compositionally biased region" description="Basic and acidic residues" evidence="5">
    <location>
        <begin position="791"/>
        <end position="832"/>
    </location>
</feature>
<keyword evidence="3" id="KW-0862">Zinc</keyword>
<feature type="compositionally biased region" description="Polar residues" evidence="5">
    <location>
        <begin position="1504"/>
        <end position="1516"/>
    </location>
</feature>
<feature type="compositionally biased region" description="Polar residues" evidence="5">
    <location>
        <begin position="963"/>
        <end position="974"/>
    </location>
</feature>
<feature type="compositionally biased region" description="Basic and acidic residues" evidence="5">
    <location>
        <begin position="357"/>
        <end position="370"/>
    </location>
</feature>
<feature type="compositionally biased region" description="Basic and acidic residues" evidence="5">
    <location>
        <begin position="435"/>
        <end position="446"/>
    </location>
</feature>
<dbReference type="Gene3D" id="6.10.250.3410">
    <property type="entry name" value="DBF zinc finger"/>
    <property type="match status" value="1"/>
</dbReference>
<feature type="region of interest" description="Disordered" evidence="5">
    <location>
        <begin position="1"/>
        <end position="40"/>
    </location>
</feature>
<comment type="caution">
    <text evidence="7">The sequence shown here is derived from an EMBL/GenBank/DDBJ whole genome shotgun (WGS) entry which is preliminary data.</text>
</comment>
<keyword evidence="8" id="KW-1185">Reference proteome</keyword>
<feature type="compositionally biased region" description="Polar residues" evidence="5">
    <location>
        <begin position="1122"/>
        <end position="1142"/>
    </location>
</feature>
<feature type="compositionally biased region" description="Polar residues" evidence="5">
    <location>
        <begin position="389"/>
        <end position="403"/>
    </location>
</feature>
<name>A0ABN8NSR9_9CNID</name>
<feature type="compositionally biased region" description="Low complexity" evidence="5">
    <location>
        <begin position="1034"/>
        <end position="1062"/>
    </location>
</feature>
<feature type="compositionally biased region" description="Basic and acidic residues" evidence="5">
    <location>
        <begin position="1721"/>
        <end position="1741"/>
    </location>
</feature>